<evidence type="ECO:0000259" key="3">
    <source>
        <dbReference type="Pfam" id="PF16699"/>
    </source>
</evidence>
<dbReference type="Gene3D" id="2.120.10.30">
    <property type="entry name" value="TolB, C-terminal domain"/>
    <property type="match status" value="1"/>
</dbReference>
<dbReference type="AlphaFoldDB" id="A0A1Y3AV02"/>
<dbReference type="GO" id="GO:0061630">
    <property type="term" value="F:ubiquitin protein ligase activity"/>
    <property type="evidence" value="ECO:0007669"/>
    <property type="project" value="TreeGrafter"/>
</dbReference>
<name>A0A1Y3AV02_EURMA</name>
<dbReference type="PROSITE" id="PS51125">
    <property type="entry name" value="NHL"/>
    <property type="match status" value="1"/>
</dbReference>
<dbReference type="SUPFAM" id="SSF101898">
    <property type="entry name" value="NHL repeat"/>
    <property type="match status" value="1"/>
</dbReference>
<accession>A0A1Y3AV02</accession>
<evidence type="ECO:0000256" key="1">
    <source>
        <dbReference type="ARBA" id="ARBA00022737"/>
    </source>
</evidence>
<reference evidence="4 5" key="1">
    <citation type="submission" date="2017-03" db="EMBL/GenBank/DDBJ databases">
        <title>Genome Survey of Euroglyphus maynei.</title>
        <authorList>
            <person name="Arlian L.G."/>
            <person name="Morgan M.S."/>
            <person name="Rider S.D."/>
        </authorList>
    </citation>
    <scope>NUCLEOTIDE SEQUENCE [LARGE SCALE GENOMIC DNA]</scope>
    <source>
        <strain evidence="4">Arlian Lab</strain>
        <tissue evidence="4">Whole body</tissue>
    </source>
</reference>
<organism evidence="4 5">
    <name type="scientific">Euroglyphus maynei</name>
    <name type="common">Mayne's house dust mite</name>
    <dbReference type="NCBI Taxonomy" id="6958"/>
    <lineage>
        <taxon>Eukaryota</taxon>
        <taxon>Metazoa</taxon>
        <taxon>Ecdysozoa</taxon>
        <taxon>Arthropoda</taxon>
        <taxon>Chelicerata</taxon>
        <taxon>Arachnida</taxon>
        <taxon>Acari</taxon>
        <taxon>Acariformes</taxon>
        <taxon>Sarcoptiformes</taxon>
        <taxon>Astigmata</taxon>
        <taxon>Psoroptidia</taxon>
        <taxon>Analgoidea</taxon>
        <taxon>Pyroglyphidae</taxon>
        <taxon>Pyroglyphinae</taxon>
        <taxon>Euroglyphus</taxon>
    </lineage>
</organism>
<keyword evidence="5" id="KW-1185">Reference proteome</keyword>
<dbReference type="Pfam" id="PF16699">
    <property type="entry name" value="CSTF1_dimer"/>
    <property type="match status" value="1"/>
</dbReference>
<dbReference type="GO" id="GO:0000209">
    <property type="term" value="P:protein polyubiquitination"/>
    <property type="evidence" value="ECO:0007669"/>
    <property type="project" value="TreeGrafter"/>
</dbReference>
<evidence type="ECO:0000313" key="4">
    <source>
        <dbReference type="EMBL" id="OTF71493.1"/>
    </source>
</evidence>
<evidence type="ECO:0000313" key="5">
    <source>
        <dbReference type="Proteomes" id="UP000194236"/>
    </source>
</evidence>
<dbReference type="Proteomes" id="UP000194236">
    <property type="component" value="Unassembled WGS sequence"/>
</dbReference>
<feature type="repeat" description="NHL" evidence="2">
    <location>
        <begin position="301"/>
        <end position="344"/>
    </location>
</feature>
<protein>
    <submittedName>
        <fullName evidence="4">Brat protein-like protein</fullName>
    </submittedName>
</protein>
<dbReference type="InterPro" id="IPR001258">
    <property type="entry name" value="NHL_repeat"/>
</dbReference>
<proteinExistence type="predicted"/>
<dbReference type="Pfam" id="PF01436">
    <property type="entry name" value="NHL"/>
    <property type="match status" value="1"/>
</dbReference>
<dbReference type="PANTHER" id="PTHR24104:SF51">
    <property type="entry name" value="SMP-30_GLUCONOLACTONASE_LRE-LIKE REGION DOMAIN-CONTAINING PROTEIN"/>
    <property type="match status" value="1"/>
</dbReference>
<gene>
    <name evidence="4" type="ORF">BLA29_003832</name>
</gene>
<keyword evidence="1" id="KW-0677">Repeat</keyword>
<dbReference type="InterPro" id="IPR011042">
    <property type="entry name" value="6-blade_b-propeller_TolB-like"/>
</dbReference>
<dbReference type="PANTHER" id="PTHR24104">
    <property type="entry name" value="E3 UBIQUITIN-PROTEIN LIGASE NHLRC1-RELATED"/>
    <property type="match status" value="1"/>
</dbReference>
<sequence>MNDSDNNQKNNDRTSMLMQDMFASLQLSDVTSTSANESLFHCIPPSSQASTQSRARDFQTGQLNLPCCDFNDHDLFSTVPLLTTIPCVGQDYPFLHKIFQTLFANKDFIDCAFFDCIPQDHKSHLSEQMLKSKSFLYQLIIQQLAFDGHGEIAHALVNKLSDPIDISILQQPKDTLYKFFNIMFYMEIRSKTDSNFSNFLNWFLSNNVDTGCLSSQISSVNPSTSISRSESGSSNHLTSIPPSFSHPTEQFGTDGATNLSNSQLYRPLDLSSIIYETESDGLMSLSLNEESVGRARQLQVAYKFGQIGTGPGCLDTPHGFCLGPNDDIVIADTNNHRICVFEFNGKFKFSFGEYGTEPGKLHQPRKIAMLPPAILRPIDKPIYVVCDRGSKRSRMQVFSINGDFIRLIDMPPMDIVSGLNTTQDRRIIVVDSVRSGLIVMDEFGVLLNWFTCSPHMMEPSDITFHNKHFYICDFKGHNICVFNAHGHLVRRLSAKMLRFPNGIDVSDFGDIICGDSHGNRFHISIFNDQGQLLADYDCPFVKVSRCCGLRLSKEGFIVTLAKNNNHAVVMNAITIGTTNADIGT</sequence>
<feature type="domain" description="Cleavage stimulation factor subunit 1 dimerisation" evidence="3">
    <location>
        <begin position="129"/>
        <end position="181"/>
    </location>
</feature>
<dbReference type="EMBL" id="MUJZ01060772">
    <property type="protein sequence ID" value="OTF71493.1"/>
    <property type="molecule type" value="Genomic_DNA"/>
</dbReference>
<dbReference type="GO" id="GO:0043161">
    <property type="term" value="P:proteasome-mediated ubiquitin-dependent protein catabolic process"/>
    <property type="evidence" value="ECO:0007669"/>
    <property type="project" value="TreeGrafter"/>
</dbReference>
<dbReference type="InterPro" id="IPR038184">
    <property type="entry name" value="CSTF1_dimer_sf"/>
</dbReference>
<evidence type="ECO:0000256" key="2">
    <source>
        <dbReference type="PROSITE-ProRule" id="PRU00504"/>
    </source>
</evidence>
<comment type="caution">
    <text evidence="4">The sequence shown here is derived from an EMBL/GenBank/DDBJ whole genome shotgun (WGS) entry which is preliminary data.</text>
</comment>
<dbReference type="InterPro" id="IPR050952">
    <property type="entry name" value="TRIM-NHL_E3_ligases"/>
</dbReference>
<dbReference type="InterPro" id="IPR032028">
    <property type="entry name" value="CSTF1_dimer"/>
</dbReference>
<dbReference type="OrthoDB" id="342730at2759"/>
<dbReference type="Gene3D" id="1.20.960.50">
    <property type="entry name" value="Cleavage stimulation factor subunit 1, dimerisation domain"/>
    <property type="match status" value="1"/>
</dbReference>